<protein>
    <recommendedName>
        <fullName evidence="3">SPOR domain-containing protein</fullName>
    </recommendedName>
</protein>
<name>A0AAW8Q0P4_VIBPH</name>
<reference evidence="1" key="1">
    <citation type="submission" date="2023-06" db="EMBL/GenBank/DDBJ databases">
        <title>Genomic Diversity of Vibrio spp. and Metagenomic Analysis of Pathogens in Florida Gulf Coastal Waters Following Hurricane Ian.</title>
        <authorList>
            <person name="Brumfield K.D."/>
        </authorList>
    </citation>
    <scope>NUCLEOTIDE SEQUENCE</scope>
    <source>
        <strain evidence="1">WBS2B-138</strain>
    </source>
</reference>
<evidence type="ECO:0000313" key="2">
    <source>
        <dbReference type="Proteomes" id="UP001253193"/>
    </source>
</evidence>
<evidence type="ECO:0008006" key="3">
    <source>
        <dbReference type="Google" id="ProtNLM"/>
    </source>
</evidence>
<organism evidence="1 2">
    <name type="scientific">Vibrio parahaemolyticus</name>
    <dbReference type="NCBI Taxonomy" id="670"/>
    <lineage>
        <taxon>Bacteria</taxon>
        <taxon>Pseudomonadati</taxon>
        <taxon>Pseudomonadota</taxon>
        <taxon>Gammaproteobacteria</taxon>
        <taxon>Vibrionales</taxon>
        <taxon>Vibrionaceae</taxon>
        <taxon>Vibrio</taxon>
    </lineage>
</organism>
<dbReference type="AlphaFoldDB" id="A0AAW8Q0P4"/>
<sequence>MADDWTLSDAKAYSKALRENGIKARAVSRKNHDSYAKIYYKGKDDLALAKKILSNLEDQGILPYVYYEKDV</sequence>
<dbReference type="EMBL" id="JAUHGG010000003">
    <property type="protein sequence ID" value="MDS1821224.1"/>
    <property type="molecule type" value="Genomic_DNA"/>
</dbReference>
<proteinExistence type="predicted"/>
<dbReference type="RefSeq" id="WP_311020095.1">
    <property type="nucleotide sequence ID" value="NZ_JAUHGG010000003.1"/>
</dbReference>
<dbReference type="Proteomes" id="UP001253193">
    <property type="component" value="Unassembled WGS sequence"/>
</dbReference>
<accession>A0AAW8Q0P4</accession>
<evidence type="ECO:0000313" key="1">
    <source>
        <dbReference type="EMBL" id="MDS1821224.1"/>
    </source>
</evidence>
<gene>
    <name evidence="1" type="ORF">QX249_11170</name>
</gene>
<comment type="caution">
    <text evidence="1">The sequence shown here is derived from an EMBL/GenBank/DDBJ whole genome shotgun (WGS) entry which is preliminary data.</text>
</comment>